<dbReference type="RefSeq" id="WP_058461605.1">
    <property type="nucleotide sequence ID" value="NZ_LNKA01000001.1"/>
</dbReference>
<proteinExistence type="predicted"/>
<dbReference type="AlphaFoldDB" id="A0A0W0R4B4"/>
<keyword evidence="3" id="KW-1185">Reference proteome</keyword>
<name>A0A0W0R4B4_9GAMM</name>
<dbReference type="STRING" id="45056.Lade_0539"/>
<feature type="transmembrane region" description="Helical" evidence="1">
    <location>
        <begin position="31"/>
        <end position="49"/>
    </location>
</feature>
<keyword evidence="1" id="KW-1133">Transmembrane helix</keyword>
<dbReference type="Proteomes" id="UP000054859">
    <property type="component" value="Unassembled WGS sequence"/>
</dbReference>
<dbReference type="EMBL" id="LNKA01000001">
    <property type="protein sequence ID" value="KTC65881.1"/>
    <property type="molecule type" value="Genomic_DNA"/>
</dbReference>
<organism evidence="2 3">
    <name type="scientific">Legionella adelaidensis</name>
    <dbReference type="NCBI Taxonomy" id="45056"/>
    <lineage>
        <taxon>Bacteria</taxon>
        <taxon>Pseudomonadati</taxon>
        <taxon>Pseudomonadota</taxon>
        <taxon>Gammaproteobacteria</taxon>
        <taxon>Legionellales</taxon>
        <taxon>Legionellaceae</taxon>
        <taxon>Legionella</taxon>
    </lineage>
</organism>
<protein>
    <submittedName>
        <fullName evidence="2">Type I secretion system LssZ</fullName>
    </submittedName>
</protein>
<evidence type="ECO:0000313" key="3">
    <source>
        <dbReference type="Proteomes" id="UP000054859"/>
    </source>
</evidence>
<feature type="transmembrane region" description="Helical" evidence="1">
    <location>
        <begin position="69"/>
        <end position="85"/>
    </location>
</feature>
<gene>
    <name evidence="2" type="ORF">Lade_0539</name>
</gene>
<evidence type="ECO:0000313" key="2">
    <source>
        <dbReference type="EMBL" id="KTC65881.1"/>
    </source>
</evidence>
<reference evidence="2 3" key="1">
    <citation type="submission" date="2015-11" db="EMBL/GenBank/DDBJ databases">
        <title>Identification of large and diverse effector repertoires of 38 Legionella species.</title>
        <authorList>
            <person name="Burstein D."/>
            <person name="Amaro F."/>
            <person name="Zusman T."/>
            <person name="Lifshitz Z."/>
            <person name="Cohen O."/>
            <person name="Gilbert J.A."/>
            <person name="Pupko T."/>
            <person name="Shuman H.A."/>
            <person name="Segal G."/>
        </authorList>
    </citation>
    <scope>NUCLEOTIDE SEQUENCE [LARGE SCALE GENOMIC DNA]</scope>
    <source>
        <strain evidence="2 3">1762-AUS-E</strain>
    </source>
</reference>
<sequence length="86" mass="9845">MNILTHVINYLLPLLGLLLLILGIVRRGINYVMVALWLSLIAFLLNYQMAGGEVLGSYFDYHHASIYTLKYFYYCCFIALFSTAIS</sequence>
<keyword evidence="1" id="KW-0472">Membrane</keyword>
<feature type="transmembrane region" description="Helical" evidence="1">
    <location>
        <begin position="6"/>
        <end position="24"/>
    </location>
</feature>
<evidence type="ECO:0000256" key="1">
    <source>
        <dbReference type="SAM" id="Phobius"/>
    </source>
</evidence>
<keyword evidence="1" id="KW-0812">Transmembrane</keyword>
<accession>A0A0W0R4B4</accession>
<comment type="caution">
    <text evidence="2">The sequence shown here is derived from an EMBL/GenBank/DDBJ whole genome shotgun (WGS) entry which is preliminary data.</text>
</comment>
<dbReference type="PATRIC" id="fig|45056.6.peg.560"/>